<gene>
    <name evidence="1" type="ORF">DM02DRAFT_255734</name>
</gene>
<protein>
    <submittedName>
        <fullName evidence="1">Uncharacterized protein</fullName>
    </submittedName>
</protein>
<reference evidence="1 2" key="1">
    <citation type="journal article" date="2018" name="Sci. Rep.">
        <title>Comparative genomics provides insights into the lifestyle and reveals functional heterogeneity of dark septate endophytic fungi.</title>
        <authorList>
            <person name="Knapp D.G."/>
            <person name="Nemeth J.B."/>
            <person name="Barry K."/>
            <person name="Hainaut M."/>
            <person name="Henrissat B."/>
            <person name="Johnson J."/>
            <person name="Kuo A."/>
            <person name="Lim J.H.P."/>
            <person name="Lipzen A."/>
            <person name="Nolan M."/>
            <person name="Ohm R.A."/>
            <person name="Tamas L."/>
            <person name="Grigoriev I.V."/>
            <person name="Spatafora J.W."/>
            <person name="Nagy L.G."/>
            <person name="Kovacs G.M."/>
        </authorList>
    </citation>
    <scope>NUCLEOTIDE SEQUENCE [LARGE SCALE GENOMIC DNA]</scope>
    <source>
        <strain evidence="1 2">DSE2036</strain>
    </source>
</reference>
<sequence length="93" mass="10837">MLKIFRSITRLDDFFWFDIIFRPSYSVLLAGNSLIYTLLQPVLKQPLLRIRPTAFDNRQVISETLYSNCSRVGTILRGELFCLNLNALHRAKC</sequence>
<dbReference type="AlphaFoldDB" id="A0A2V1E125"/>
<dbReference type="EMBL" id="KZ805332">
    <property type="protein sequence ID" value="PVI03344.1"/>
    <property type="molecule type" value="Genomic_DNA"/>
</dbReference>
<proteinExistence type="predicted"/>
<evidence type="ECO:0000313" key="1">
    <source>
        <dbReference type="EMBL" id="PVI03344.1"/>
    </source>
</evidence>
<name>A0A2V1E125_9PLEO</name>
<accession>A0A2V1E125</accession>
<keyword evidence="2" id="KW-1185">Reference proteome</keyword>
<dbReference type="Proteomes" id="UP000244855">
    <property type="component" value="Unassembled WGS sequence"/>
</dbReference>
<organism evidence="1 2">
    <name type="scientific">Periconia macrospinosa</name>
    <dbReference type="NCBI Taxonomy" id="97972"/>
    <lineage>
        <taxon>Eukaryota</taxon>
        <taxon>Fungi</taxon>
        <taxon>Dikarya</taxon>
        <taxon>Ascomycota</taxon>
        <taxon>Pezizomycotina</taxon>
        <taxon>Dothideomycetes</taxon>
        <taxon>Pleosporomycetidae</taxon>
        <taxon>Pleosporales</taxon>
        <taxon>Massarineae</taxon>
        <taxon>Periconiaceae</taxon>
        <taxon>Periconia</taxon>
    </lineage>
</organism>
<evidence type="ECO:0000313" key="2">
    <source>
        <dbReference type="Proteomes" id="UP000244855"/>
    </source>
</evidence>